<sequence>SACRLSSTSRVLQFSHQIPLSSDPQEPGEPEPGDDPATEPGEQPPEPGEPPRDDPGEPPPLLLEPGDAVPEPGTEPAPSGAGRFTVRDSSHGWKLLLYHISGVKVASFVCE</sequence>
<dbReference type="Proteomes" id="UP000287033">
    <property type="component" value="Unassembled WGS sequence"/>
</dbReference>
<proteinExistence type="predicted"/>
<accession>A0A401U1D4</accession>
<name>A0A401U1D4_CHIPU</name>
<feature type="compositionally biased region" description="Acidic residues" evidence="1">
    <location>
        <begin position="26"/>
        <end position="37"/>
    </location>
</feature>
<organism evidence="2 3">
    <name type="scientific">Chiloscyllium punctatum</name>
    <name type="common">Brownbanded bambooshark</name>
    <name type="synonym">Hemiscyllium punctatum</name>
    <dbReference type="NCBI Taxonomy" id="137246"/>
    <lineage>
        <taxon>Eukaryota</taxon>
        <taxon>Metazoa</taxon>
        <taxon>Chordata</taxon>
        <taxon>Craniata</taxon>
        <taxon>Vertebrata</taxon>
        <taxon>Chondrichthyes</taxon>
        <taxon>Elasmobranchii</taxon>
        <taxon>Galeomorphii</taxon>
        <taxon>Galeoidea</taxon>
        <taxon>Orectolobiformes</taxon>
        <taxon>Hemiscylliidae</taxon>
        <taxon>Chiloscyllium</taxon>
    </lineage>
</organism>
<evidence type="ECO:0000313" key="3">
    <source>
        <dbReference type="Proteomes" id="UP000287033"/>
    </source>
</evidence>
<feature type="region of interest" description="Disordered" evidence="1">
    <location>
        <begin position="1"/>
        <end position="85"/>
    </location>
</feature>
<evidence type="ECO:0000256" key="1">
    <source>
        <dbReference type="SAM" id="MobiDB-lite"/>
    </source>
</evidence>
<feature type="compositionally biased region" description="Polar residues" evidence="1">
    <location>
        <begin position="1"/>
        <end position="22"/>
    </location>
</feature>
<evidence type="ECO:0000313" key="2">
    <source>
        <dbReference type="EMBL" id="GCC48699.1"/>
    </source>
</evidence>
<gene>
    <name evidence="2" type="ORF">chiPu_0032794</name>
</gene>
<feature type="non-terminal residue" evidence="2">
    <location>
        <position position="1"/>
    </location>
</feature>
<dbReference type="EMBL" id="BEZZ01246137">
    <property type="protein sequence ID" value="GCC48699.1"/>
    <property type="molecule type" value="Genomic_DNA"/>
</dbReference>
<comment type="caution">
    <text evidence="2">The sequence shown here is derived from an EMBL/GenBank/DDBJ whole genome shotgun (WGS) entry which is preliminary data.</text>
</comment>
<protein>
    <submittedName>
        <fullName evidence="2">Uncharacterized protein</fullName>
    </submittedName>
</protein>
<reference evidence="2 3" key="1">
    <citation type="journal article" date="2018" name="Nat. Ecol. Evol.">
        <title>Shark genomes provide insights into elasmobranch evolution and the origin of vertebrates.</title>
        <authorList>
            <person name="Hara Y"/>
            <person name="Yamaguchi K"/>
            <person name="Onimaru K"/>
            <person name="Kadota M"/>
            <person name="Koyanagi M"/>
            <person name="Keeley SD"/>
            <person name="Tatsumi K"/>
            <person name="Tanaka K"/>
            <person name="Motone F"/>
            <person name="Kageyama Y"/>
            <person name="Nozu R"/>
            <person name="Adachi N"/>
            <person name="Nishimura O"/>
            <person name="Nakagawa R"/>
            <person name="Tanegashima C"/>
            <person name="Kiyatake I"/>
            <person name="Matsumoto R"/>
            <person name="Murakumo K"/>
            <person name="Nishida K"/>
            <person name="Terakita A"/>
            <person name="Kuratani S"/>
            <person name="Sato K"/>
            <person name="Hyodo S Kuraku.S."/>
        </authorList>
    </citation>
    <scope>NUCLEOTIDE SEQUENCE [LARGE SCALE GENOMIC DNA]</scope>
</reference>
<keyword evidence="3" id="KW-1185">Reference proteome</keyword>
<dbReference type="AlphaFoldDB" id="A0A401U1D4"/>